<protein>
    <submittedName>
        <fullName evidence="1">Uncharacterized protein</fullName>
    </submittedName>
</protein>
<reference evidence="1 2" key="1">
    <citation type="submission" date="2021-03" db="EMBL/GenBank/DDBJ databases">
        <title>Flavobacterium Flabelliformis Sp. Nov. And Flavobacterium Geliluteum Sp. Nov., Two Novel Multidrug Resistant Psychrophilic Species Isolated From Antarctica.</title>
        <authorList>
            <person name="Kralova S."/>
            <person name="Busse H.J."/>
            <person name="Bezdicek M."/>
            <person name="Nykrynova M."/>
            <person name="Kroupova E."/>
            <person name="Krsek D."/>
            <person name="Sedlacek I."/>
        </authorList>
    </citation>
    <scope>NUCLEOTIDE SEQUENCE [LARGE SCALE GENOMIC DNA]</scope>
    <source>
        <strain evidence="1 2">P7388</strain>
    </source>
</reference>
<comment type="caution">
    <text evidence="1">The sequence shown here is derived from an EMBL/GenBank/DDBJ whole genome shotgun (WGS) entry which is preliminary data.</text>
</comment>
<gene>
    <name evidence="1" type="ORF">J3495_12635</name>
</gene>
<name>A0A941AVX7_9FLAO</name>
<keyword evidence="2" id="KW-1185">Reference proteome</keyword>
<evidence type="ECO:0000313" key="2">
    <source>
        <dbReference type="Proteomes" id="UP000675047"/>
    </source>
</evidence>
<dbReference type="AlphaFoldDB" id="A0A941AVX7"/>
<dbReference type="Proteomes" id="UP000675047">
    <property type="component" value="Unassembled WGS sequence"/>
</dbReference>
<organism evidence="1 2">
    <name type="scientific">Flavobacterium geliluteum</name>
    <dbReference type="NCBI Taxonomy" id="2816120"/>
    <lineage>
        <taxon>Bacteria</taxon>
        <taxon>Pseudomonadati</taxon>
        <taxon>Bacteroidota</taxon>
        <taxon>Flavobacteriia</taxon>
        <taxon>Flavobacteriales</taxon>
        <taxon>Flavobacteriaceae</taxon>
        <taxon>Flavobacterium</taxon>
    </lineage>
</organism>
<dbReference type="RefSeq" id="WP_210666903.1">
    <property type="nucleotide sequence ID" value="NZ_JAGFBV010000019.1"/>
</dbReference>
<accession>A0A941AVX7</accession>
<dbReference type="EMBL" id="JAGFBV010000019">
    <property type="protein sequence ID" value="MBP4138924.1"/>
    <property type="molecule type" value="Genomic_DNA"/>
</dbReference>
<proteinExistence type="predicted"/>
<evidence type="ECO:0000313" key="1">
    <source>
        <dbReference type="EMBL" id="MBP4138924.1"/>
    </source>
</evidence>
<sequence>MKKKISIVIFTFTAVLAGRLFCGVYVHDEFLERNLFIKHRPIWKWKFYSPIGQSNTNIERLSKEKQIEQKYFNEFIKDQGLSR</sequence>